<dbReference type="InterPro" id="IPR017735">
    <property type="entry name" value="T6SS_FHA"/>
</dbReference>
<reference evidence="2 3" key="1">
    <citation type="submission" date="2019-04" db="EMBL/GenBank/DDBJ databases">
        <title>A reverse ecology approach based on a biological definition of microbial populations.</title>
        <authorList>
            <person name="Arevalo P."/>
            <person name="Vaninsberghe D."/>
            <person name="Elsherbini J."/>
            <person name="Gore J."/>
            <person name="Polz M."/>
        </authorList>
    </citation>
    <scope>NUCLEOTIDE SEQUENCE [LARGE SCALE GENOMIC DNA]</scope>
    <source>
        <strain evidence="2 3">10N.261.46.F4</strain>
    </source>
</reference>
<dbReference type="Proteomes" id="UP000307574">
    <property type="component" value="Unassembled WGS sequence"/>
</dbReference>
<sequence>MNASALPSLTLLVTNVQRLEPGLSATKQWDISGGIIGSGSHCQWILKDTYDQIKNEHCEVLVSDGAFCLRDLSGDTFINGTDMPVGKGRLVKLVHKDHVHIGSYELRVVFGDDEDNTTGSLSQLFTHISPDLLDDDICNGEREDQQESKMSTEPLTALDELMLDNEKESLLVSAPATMNKECEQHSIVPNDDLILRMPNSTVQTDSENEMSSSMSLKRILNFGKKVITSSKKTAQQTNIKQDKQLKRPQITHDNVLEGLQMDEQTLDLLEEEVAKSIQPEPRTNSSQATAGGHLLTGPMLNGLGVQVDQTDDIERMHMLSYEMGESLQACIKGLLDLHQQAYSGPFDALNRNLQPIEDNPLRLDLSYQETIKTLYDVEKSSVHLSAPSAITESLRNVQAHNEAMQHATSEALNQILDAFSPQVLLRRFQNYKRSHQEKVQDTDAWAWKMYCNYYQELTSHRQKGFEKLFWEVFEQSYDKKIREKQREF</sequence>
<dbReference type="NCBIfam" id="TIGR03354">
    <property type="entry name" value="VI_FHA"/>
    <property type="match status" value="1"/>
</dbReference>
<feature type="domain" description="Type VI secretion system FHA" evidence="1">
    <location>
        <begin position="302"/>
        <end position="479"/>
    </location>
</feature>
<dbReference type="Pfam" id="PF20232">
    <property type="entry name" value="T6SS_FHA_C"/>
    <property type="match status" value="1"/>
</dbReference>
<protein>
    <submittedName>
        <fullName evidence="2">Type VI secretion system-associated FHA domain protein TagH</fullName>
    </submittedName>
</protein>
<evidence type="ECO:0000313" key="3">
    <source>
        <dbReference type="Proteomes" id="UP000307574"/>
    </source>
</evidence>
<dbReference type="SUPFAM" id="SSF49879">
    <property type="entry name" value="SMAD/FHA domain"/>
    <property type="match status" value="1"/>
</dbReference>
<dbReference type="AlphaFoldDB" id="A0A4U1YYY1"/>
<organism evidence="2 3">
    <name type="scientific">Vibrio kanaloae</name>
    <dbReference type="NCBI Taxonomy" id="170673"/>
    <lineage>
        <taxon>Bacteria</taxon>
        <taxon>Pseudomonadati</taxon>
        <taxon>Pseudomonadota</taxon>
        <taxon>Gammaproteobacteria</taxon>
        <taxon>Vibrionales</taxon>
        <taxon>Vibrionaceae</taxon>
        <taxon>Vibrio</taxon>
    </lineage>
</organism>
<evidence type="ECO:0000313" key="2">
    <source>
        <dbReference type="EMBL" id="TKF25147.1"/>
    </source>
</evidence>
<dbReference type="CDD" id="cd00060">
    <property type="entry name" value="FHA"/>
    <property type="match status" value="1"/>
</dbReference>
<dbReference type="EMBL" id="SYUV01000120">
    <property type="protein sequence ID" value="TKF25147.1"/>
    <property type="molecule type" value="Genomic_DNA"/>
</dbReference>
<dbReference type="Gene3D" id="2.60.200.20">
    <property type="match status" value="1"/>
</dbReference>
<proteinExistence type="predicted"/>
<evidence type="ECO:0000259" key="1">
    <source>
        <dbReference type="Pfam" id="PF20232"/>
    </source>
</evidence>
<dbReference type="InterPro" id="IPR008984">
    <property type="entry name" value="SMAD_FHA_dom_sf"/>
</dbReference>
<dbReference type="InterPro" id="IPR046883">
    <property type="entry name" value="T6SS_FHA_C"/>
</dbReference>
<name>A0A4U1YYY1_9VIBR</name>
<dbReference type="RefSeq" id="WP_136981484.1">
    <property type="nucleotide sequence ID" value="NZ_SYUV01000120.1"/>
</dbReference>
<gene>
    <name evidence="2" type="primary">tagH</name>
    <name evidence="2" type="ORF">FCV50_22745</name>
</gene>
<comment type="caution">
    <text evidence="2">The sequence shown here is derived from an EMBL/GenBank/DDBJ whole genome shotgun (WGS) entry which is preliminary data.</text>
</comment>
<accession>A0A4U1YYY1</accession>